<proteinExistence type="predicted"/>
<feature type="region of interest" description="Disordered" evidence="1">
    <location>
        <begin position="238"/>
        <end position="265"/>
    </location>
</feature>
<accession>A0AAJ0MKH1</accession>
<protein>
    <submittedName>
        <fullName evidence="2">Uncharacterized protein</fullName>
    </submittedName>
</protein>
<gene>
    <name evidence="2" type="ORF">B0T25DRAFT_54110</name>
</gene>
<feature type="region of interest" description="Disordered" evidence="1">
    <location>
        <begin position="80"/>
        <end position="169"/>
    </location>
</feature>
<feature type="compositionally biased region" description="Basic residues" evidence="1">
    <location>
        <begin position="138"/>
        <end position="152"/>
    </location>
</feature>
<evidence type="ECO:0000256" key="1">
    <source>
        <dbReference type="SAM" id="MobiDB-lite"/>
    </source>
</evidence>
<sequence>MRYVGLWEVYAEFAPRDFFVGIVHIDEPSLRHLVEEAKHIRDVPNSWQSVEHMARLCKQLSFPFESPCMPDATILWPEPSGAPTGEAVQHTTPAPWLWPRHSSLSGASRGGRKPSVPTPAAFTMCTASGGGSGSTPQHLHHHHRHHRHHRRAPAPPPAPPPRPPPPTIESGAVFNVIAKNLGQQCGVNPSTKTARTPCSNTFLHRCTIPPMAAVRSIVFQVGRTGFLAAAGLSFRYSSRPRRSAASRTSSPRVQAVLPRGIRGHL</sequence>
<organism evidence="2 3">
    <name type="scientific">Lasiosphaeria hispida</name>
    <dbReference type="NCBI Taxonomy" id="260671"/>
    <lineage>
        <taxon>Eukaryota</taxon>
        <taxon>Fungi</taxon>
        <taxon>Dikarya</taxon>
        <taxon>Ascomycota</taxon>
        <taxon>Pezizomycotina</taxon>
        <taxon>Sordariomycetes</taxon>
        <taxon>Sordariomycetidae</taxon>
        <taxon>Sordariales</taxon>
        <taxon>Lasiosphaeriaceae</taxon>
        <taxon>Lasiosphaeria</taxon>
    </lineage>
</organism>
<reference evidence="2" key="1">
    <citation type="journal article" date="2023" name="Mol. Phylogenet. Evol.">
        <title>Genome-scale phylogeny and comparative genomics of the fungal order Sordariales.</title>
        <authorList>
            <person name="Hensen N."/>
            <person name="Bonometti L."/>
            <person name="Westerberg I."/>
            <person name="Brannstrom I.O."/>
            <person name="Guillou S."/>
            <person name="Cros-Aarteil S."/>
            <person name="Calhoun S."/>
            <person name="Haridas S."/>
            <person name="Kuo A."/>
            <person name="Mondo S."/>
            <person name="Pangilinan J."/>
            <person name="Riley R."/>
            <person name="LaButti K."/>
            <person name="Andreopoulos B."/>
            <person name="Lipzen A."/>
            <person name="Chen C."/>
            <person name="Yan M."/>
            <person name="Daum C."/>
            <person name="Ng V."/>
            <person name="Clum A."/>
            <person name="Steindorff A."/>
            <person name="Ohm R.A."/>
            <person name="Martin F."/>
            <person name="Silar P."/>
            <person name="Natvig D.O."/>
            <person name="Lalanne C."/>
            <person name="Gautier V."/>
            <person name="Ament-Velasquez S.L."/>
            <person name="Kruys A."/>
            <person name="Hutchinson M.I."/>
            <person name="Powell A.J."/>
            <person name="Barry K."/>
            <person name="Miller A.N."/>
            <person name="Grigoriev I.V."/>
            <person name="Debuchy R."/>
            <person name="Gladieux P."/>
            <person name="Hiltunen Thoren M."/>
            <person name="Johannesson H."/>
        </authorList>
    </citation>
    <scope>NUCLEOTIDE SEQUENCE</scope>
    <source>
        <strain evidence="2">CBS 955.72</strain>
    </source>
</reference>
<evidence type="ECO:0000313" key="2">
    <source>
        <dbReference type="EMBL" id="KAK3363811.1"/>
    </source>
</evidence>
<feature type="compositionally biased region" description="Pro residues" evidence="1">
    <location>
        <begin position="153"/>
        <end position="167"/>
    </location>
</feature>
<reference evidence="2" key="2">
    <citation type="submission" date="2023-06" db="EMBL/GenBank/DDBJ databases">
        <authorList>
            <consortium name="Lawrence Berkeley National Laboratory"/>
            <person name="Haridas S."/>
            <person name="Hensen N."/>
            <person name="Bonometti L."/>
            <person name="Westerberg I."/>
            <person name="Brannstrom I.O."/>
            <person name="Guillou S."/>
            <person name="Cros-Aarteil S."/>
            <person name="Calhoun S."/>
            <person name="Kuo A."/>
            <person name="Mondo S."/>
            <person name="Pangilinan J."/>
            <person name="Riley R."/>
            <person name="Labutti K."/>
            <person name="Andreopoulos B."/>
            <person name="Lipzen A."/>
            <person name="Chen C."/>
            <person name="Yanf M."/>
            <person name="Daum C."/>
            <person name="Ng V."/>
            <person name="Clum A."/>
            <person name="Steindorff A."/>
            <person name="Ohm R."/>
            <person name="Martin F."/>
            <person name="Silar P."/>
            <person name="Natvig D."/>
            <person name="Lalanne C."/>
            <person name="Gautier V."/>
            <person name="Ament-Velasquez S.L."/>
            <person name="Kruys A."/>
            <person name="Hutchinson M.I."/>
            <person name="Powell A.J."/>
            <person name="Barry K."/>
            <person name="Miller A.N."/>
            <person name="Grigoriev I.V."/>
            <person name="Debuchy R."/>
            <person name="Gladieux P."/>
            <person name="Thoren M.H."/>
            <person name="Johannesson H."/>
        </authorList>
    </citation>
    <scope>NUCLEOTIDE SEQUENCE</scope>
    <source>
        <strain evidence="2">CBS 955.72</strain>
    </source>
</reference>
<comment type="caution">
    <text evidence="2">The sequence shown here is derived from an EMBL/GenBank/DDBJ whole genome shotgun (WGS) entry which is preliminary data.</text>
</comment>
<dbReference type="AlphaFoldDB" id="A0AAJ0MKH1"/>
<evidence type="ECO:0000313" key="3">
    <source>
        <dbReference type="Proteomes" id="UP001275084"/>
    </source>
</evidence>
<dbReference type="Proteomes" id="UP001275084">
    <property type="component" value="Unassembled WGS sequence"/>
</dbReference>
<name>A0AAJ0MKH1_9PEZI</name>
<dbReference type="EMBL" id="JAUIQD010000001">
    <property type="protein sequence ID" value="KAK3363811.1"/>
    <property type="molecule type" value="Genomic_DNA"/>
</dbReference>
<keyword evidence="3" id="KW-1185">Reference proteome</keyword>